<dbReference type="OrthoDB" id="36129at10239"/>
<gene>
    <name evidence="1" type="primary">68</name>
    <name evidence="1" type="ORF">HVTV1_68</name>
</gene>
<reference evidence="1 2" key="1">
    <citation type="journal article" date="2013" name="J. Virol.">
        <title>Insights into head-tailed viruses infecting extremely halophilic archaea.</title>
        <authorList>
            <person name="Pietila M.K."/>
            <person name="Laurinmaki P."/>
            <person name="Russell D.A."/>
            <person name="Ko C.C."/>
            <person name="Jacobs-Sera D."/>
            <person name="Butcher S.J."/>
            <person name="Bamford D.H."/>
            <person name="Hendrix R.W."/>
        </authorList>
    </citation>
    <scope>NUCLEOTIDE SEQUENCE [LARGE SCALE GENOMIC DNA]</scope>
</reference>
<dbReference type="GeneID" id="14477309"/>
<dbReference type="Proteomes" id="UP000011137">
    <property type="component" value="Segment"/>
</dbReference>
<dbReference type="EMBL" id="KC117377">
    <property type="protein sequence ID" value="AGC34437.1"/>
    <property type="molecule type" value="Genomic_DNA"/>
</dbReference>
<sequence>MVETFRFSDGAAVAHIKESDDETYCGEEAGETLMRMEVAGIHQVGLVKGREVCGSCRNAVENDD</sequence>
<keyword evidence="2" id="KW-1185">Reference proteome</keyword>
<evidence type="ECO:0000313" key="2">
    <source>
        <dbReference type="Proteomes" id="UP000011137"/>
    </source>
</evidence>
<dbReference type="RefSeq" id="YP_007378973.1">
    <property type="nucleotide sequence ID" value="NC_020158.1"/>
</dbReference>
<organism evidence="1 2">
    <name type="scientific">Haloarcula vallismortis tailed virus 1</name>
    <dbReference type="NCBI Taxonomy" id="1262528"/>
    <lineage>
        <taxon>Viruses</taxon>
        <taxon>Duplodnaviria</taxon>
        <taxon>Heunggongvirae</taxon>
        <taxon>Uroviricota</taxon>
        <taxon>Caudoviricetes</taxon>
        <taxon>Thumleimavirales</taxon>
        <taxon>Druskaviridae</taxon>
        <taxon>Tredecimvirus</taxon>
        <taxon>Tredecimvirus thailandense</taxon>
        <taxon>Tredecimvirus HVTV1</taxon>
    </lineage>
</organism>
<protein>
    <submittedName>
        <fullName evidence="1">Uncharacterized protein</fullName>
    </submittedName>
</protein>
<name>L7TNK6_9CAUD</name>
<accession>L7TNK6</accession>
<dbReference type="KEGG" id="vg:14477309"/>
<proteinExistence type="predicted"/>
<evidence type="ECO:0000313" key="1">
    <source>
        <dbReference type="EMBL" id="AGC34437.1"/>
    </source>
</evidence>